<dbReference type="PANTHER" id="PTHR13383">
    <property type="entry name" value="RIBONUCLEASE H2 SUBUNIT B"/>
    <property type="match status" value="1"/>
</dbReference>
<feature type="domain" description="Ribonuclease H2 subunit B wHTH" evidence="3">
    <location>
        <begin position="100"/>
        <end position="229"/>
    </location>
</feature>
<sequence length="304" mass="35169">MAPRGRKPKIKNEQENTELFEKNRFIILPDALTKDENADRQLIKLRHPQTNELAIFVYSENDKTLAQMRSLPFSHRSFFKGNDVIPIDRIDFVTLVDPIFLFLPYFVKCSSMFCPLDQILVDESLPELNNLLMKLSELTNLKQIATKKEVGDLILWQYNENKTLEWLTPKIEKVSKVLITQQINVNQNAAISSSFKVCETSLQATDEQYKRYAYNIISEYLHIDIQKSLLKHLGLPEIVECNKRKADENKSDVNKKVKHKEVEYDEMPFQVIKNVTPKLTAKDKALKKAASGTKSISSFFKKNV</sequence>
<dbReference type="InterPro" id="IPR019024">
    <property type="entry name" value="RNase_H2_suB_wHTH"/>
</dbReference>
<evidence type="ECO:0000313" key="5">
    <source>
        <dbReference type="Proteomes" id="UP000007819"/>
    </source>
</evidence>
<protein>
    <recommendedName>
        <fullName evidence="3">Ribonuclease H2 subunit B wHTH domain-containing protein</fullName>
    </recommendedName>
</protein>
<name>A0A8R1TER0_ACYPI</name>
<dbReference type="OrthoDB" id="29098at2759"/>
<dbReference type="RefSeq" id="NP_001156458.1">
    <property type="nucleotide sequence ID" value="NM_001162986.1"/>
</dbReference>
<dbReference type="PANTHER" id="PTHR13383:SF11">
    <property type="entry name" value="RIBONUCLEASE H2 SUBUNIT B"/>
    <property type="match status" value="1"/>
</dbReference>
<dbReference type="GO" id="GO:0006401">
    <property type="term" value="P:RNA catabolic process"/>
    <property type="evidence" value="ECO:0007669"/>
    <property type="project" value="TreeGrafter"/>
</dbReference>
<dbReference type="EnsemblMetazoa" id="NM_001162986.1">
    <property type="protein sequence ID" value="NP_001156458.1"/>
    <property type="gene ID" value="GeneID_100166194"/>
</dbReference>
<comment type="subunit">
    <text evidence="2">The RNase H2 complex is a heterotrimer composed of the catalytic subunit RNASEH2A and the non-catalytic subunits RNASEH2B and RNASEH2C.</text>
</comment>
<dbReference type="CTD" id="79621"/>
<accession>A0A8R1TER0</accession>
<organism evidence="4 5">
    <name type="scientific">Acyrthosiphon pisum</name>
    <name type="common">Pea aphid</name>
    <dbReference type="NCBI Taxonomy" id="7029"/>
    <lineage>
        <taxon>Eukaryota</taxon>
        <taxon>Metazoa</taxon>
        <taxon>Ecdysozoa</taxon>
        <taxon>Arthropoda</taxon>
        <taxon>Hexapoda</taxon>
        <taxon>Insecta</taxon>
        <taxon>Pterygota</taxon>
        <taxon>Neoptera</taxon>
        <taxon>Paraneoptera</taxon>
        <taxon>Hemiptera</taxon>
        <taxon>Sternorrhyncha</taxon>
        <taxon>Aphidomorpha</taxon>
        <taxon>Aphidoidea</taxon>
        <taxon>Aphididae</taxon>
        <taxon>Macrosiphini</taxon>
        <taxon>Acyrthosiphon</taxon>
    </lineage>
</organism>
<dbReference type="AlphaFoldDB" id="A0A8R1TER0"/>
<evidence type="ECO:0000256" key="1">
    <source>
        <dbReference type="ARBA" id="ARBA00009823"/>
    </source>
</evidence>
<dbReference type="Pfam" id="PF09468">
    <property type="entry name" value="RNase_H2-Ydr279"/>
    <property type="match status" value="1"/>
</dbReference>
<evidence type="ECO:0000256" key="2">
    <source>
        <dbReference type="ARBA" id="ARBA00011277"/>
    </source>
</evidence>
<evidence type="ECO:0000259" key="3">
    <source>
        <dbReference type="Pfam" id="PF09468"/>
    </source>
</evidence>
<dbReference type="InterPro" id="IPR040456">
    <property type="entry name" value="RNase_H2_suB"/>
</dbReference>
<dbReference type="KEGG" id="api:100166194"/>
<proteinExistence type="inferred from homology"/>
<dbReference type="Gene3D" id="2.20.25.530">
    <property type="match status" value="1"/>
</dbReference>
<comment type="similarity">
    <text evidence="1">Belongs to the RNase H2 subunit B family.</text>
</comment>
<dbReference type="FunFam" id="1.10.20.120:FF:000002">
    <property type="entry name" value="Ribonuclease H2 subunit B"/>
    <property type="match status" value="1"/>
</dbReference>
<dbReference type="GO" id="GO:0032299">
    <property type="term" value="C:ribonuclease H2 complex"/>
    <property type="evidence" value="ECO:0007669"/>
    <property type="project" value="InterPro"/>
</dbReference>
<dbReference type="Gene3D" id="1.10.20.120">
    <property type="match status" value="1"/>
</dbReference>
<dbReference type="GeneID" id="100166194"/>
<dbReference type="GO" id="GO:0005654">
    <property type="term" value="C:nucleoplasm"/>
    <property type="evidence" value="ECO:0007669"/>
    <property type="project" value="TreeGrafter"/>
</dbReference>
<evidence type="ECO:0000313" key="4">
    <source>
        <dbReference type="EnsemblMetazoa" id="NP_001156458.1"/>
    </source>
</evidence>
<reference evidence="5" key="1">
    <citation type="submission" date="2010-06" db="EMBL/GenBank/DDBJ databases">
        <authorList>
            <person name="Jiang H."/>
            <person name="Abraham K."/>
            <person name="Ali S."/>
            <person name="Alsbrooks S.L."/>
            <person name="Anim B.N."/>
            <person name="Anosike U.S."/>
            <person name="Attaway T."/>
            <person name="Bandaranaike D.P."/>
            <person name="Battles P.K."/>
            <person name="Bell S.N."/>
            <person name="Bell A.V."/>
            <person name="Beltran B."/>
            <person name="Bickham C."/>
            <person name="Bustamante Y."/>
            <person name="Caleb T."/>
            <person name="Canada A."/>
            <person name="Cardenas V."/>
            <person name="Carter K."/>
            <person name="Chacko J."/>
            <person name="Chandrabose M.N."/>
            <person name="Chavez D."/>
            <person name="Chavez A."/>
            <person name="Chen L."/>
            <person name="Chu H.-S."/>
            <person name="Claassen K.J."/>
            <person name="Cockrell R."/>
            <person name="Collins M."/>
            <person name="Cooper J.A."/>
            <person name="Cree A."/>
            <person name="Curry S.M."/>
            <person name="Da Y."/>
            <person name="Dao M.D."/>
            <person name="Das B."/>
            <person name="Davila M.-L."/>
            <person name="Davy-Carroll L."/>
            <person name="Denson S."/>
            <person name="Dinh H."/>
            <person name="Ebong V.E."/>
            <person name="Edwards J.R."/>
            <person name="Egan A."/>
            <person name="El-Daye J."/>
            <person name="Escobedo L."/>
            <person name="Fernandez S."/>
            <person name="Fernando P.R."/>
            <person name="Flagg N."/>
            <person name="Forbes L.D."/>
            <person name="Fowler R.G."/>
            <person name="Fu Q."/>
            <person name="Gabisi R.A."/>
            <person name="Ganer J."/>
            <person name="Garbino Pronczuk A."/>
            <person name="Garcia R.M."/>
            <person name="Garner T."/>
            <person name="Garrett T.E."/>
            <person name="Gonzalez D.A."/>
            <person name="Hamid H."/>
            <person name="Hawkins E.S."/>
            <person name="Hirani K."/>
            <person name="Hogues M.E."/>
            <person name="Hollins B."/>
            <person name="Hsiao C.-H."/>
            <person name="Jabil R."/>
            <person name="James M.L."/>
            <person name="Jhangiani S.N."/>
            <person name="Johnson B."/>
            <person name="Johnson Q."/>
            <person name="Joshi V."/>
            <person name="Kalu J.B."/>
            <person name="Kam C."/>
            <person name="Kashfia A."/>
            <person name="Keebler J."/>
            <person name="Kisamo H."/>
            <person name="Kovar C.L."/>
            <person name="Lago L.A."/>
            <person name="Lai C.-Y."/>
            <person name="Laidlaw J."/>
            <person name="Lara F."/>
            <person name="Le T.-K."/>
            <person name="Lee S.L."/>
            <person name="Legall F.H."/>
            <person name="Lemon S.J."/>
            <person name="Lewis L.R."/>
            <person name="Li B."/>
            <person name="Liu Y."/>
            <person name="Liu Y.-S."/>
            <person name="Lopez J."/>
            <person name="Lozado R.J."/>
            <person name="Lu J."/>
            <person name="Madu R.C."/>
            <person name="Maheshwari M."/>
            <person name="Maheshwari R."/>
            <person name="Malloy K."/>
            <person name="Martinez E."/>
            <person name="Mathew T."/>
            <person name="Mercado I.C."/>
            <person name="Mercado C."/>
            <person name="Meyer B."/>
            <person name="Montgomery K."/>
            <person name="Morgan M.B."/>
            <person name="Munidasa M."/>
            <person name="Nazareth L.V."/>
            <person name="Nelson J."/>
            <person name="Ng B.M."/>
            <person name="Nguyen N.B."/>
            <person name="Nguyen P.Q."/>
            <person name="Nguyen T."/>
            <person name="Obregon M."/>
            <person name="Okwuonu G.O."/>
            <person name="Onwere C.G."/>
            <person name="Orozco G."/>
            <person name="Parra A."/>
            <person name="Patel S."/>
            <person name="Patil S."/>
            <person name="Perez A."/>
            <person name="Perez Y."/>
            <person name="Pham C."/>
            <person name="Primus E.L."/>
            <person name="Pu L.-L."/>
            <person name="Puazo M."/>
            <person name="Qin X."/>
            <person name="Quiroz J.B."/>
            <person name="Reese J."/>
            <person name="Richards S."/>
            <person name="Rives C.M."/>
            <person name="Robberts R."/>
            <person name="Ruiz S.J."/>
            <person name="Ruiz M.J."/>
            <person name="Santibanez J."/>
            <person name="Schneider B.W."/>
            <person name="Sisson I."/>
            <person name="Smith M."/>
            <person name="Sodergren E."/>
            <person name="Song X.-Z."/>
            <person name="Song B.B."/>
            <person name="Summersgill H."/>
            <person name="Thelus R."/>
            <person name="Thornton R.D."/>
            <person name="Trejos Z.Y."/>
            <person name="Usmani K."/>
            <person name="Vattathil S."/>
            <person name="Villasana D."/>
            <person name="Walker D.L."/>
            <person name="Wang S."/>
            <person name="Wang K."/>
            <person name="White C.S."/>
            <person name="Williams A.C."/>
            <person name="Williamson J."/>
            <person name="Wilson K."/>
            <person name="Woghiren I.O."/>
            <person name="Woodworth J.R."/>
            <person name="Worley K.C."/>
            <person name="Wright R.A."/>
            <person name="Wu W."/>
            <person name="Young L."/>
            <person name="Zhang L."/>
            <person name="Zhang J."/>
            <person name="Zhu Y."/>
            <person name="Muzny D.M."/>
            <person name="Weinstock G."/>
            <person name="Gibbs R.A."/>
        </authorList>
    </citation>
    <scope>NUCLEOTIDE SEQUENCE [LARGE SCALE GENOMIC DNA]</scope>
    <source>
        <strain evidence="5">LSR1</strain>
    </source>
</reference>
<reference evidence="4" key="2">
    <citation type="submission" date="2022-06" db="UniProtKB">
        <authorList>
            <consortium name="EnsemblMetazoa"/>
        </authorList>
    </citation>
    <scope>IDENTIFICATION</scope>
</reference>
<dbReference type="Proteomes" id="UP000007819">
    <property type="component" value="Chromosome A1"/>
</dbReference>
<keyword evidence="5" id="KW-1185">Reference proteome</keyword>